<dbReference type="InterPro" id="IPR006311">
    <property type="entry name" value="TAT_signal"/>
</dbReference>
<feature type="domain" description="SsuA/THI5-like" evidence="5">
    <location>
        <begin position="126"/>
        <end position="208"/>
    </location>
</feature>
<accession>A0A1G9F4T5</accession>
<dbReference type="Pfam" id="PF09084">
    <property type="entry name" value="NMT1"/>
    <property type="match status" value="1"/>
</dbReference>
<evidence type="ECO:0000256" key="3">
    <source>
        <dbReference type="ARBA" id="ARBA00022729"/>
    </source>
</evidence>
<dbReference type="EMBL" id="FNGF01000002">
    <property type="protein sequence ID" value="SDK83396.1"/>
    <property type="molecule type" value="Genomic_DNA"/>
</dbReference>
<evidence type="ECO:0000256" key="4">
    <source>
        <dbReference type="SAM" id="SignalP"/>
    </source>
</evidence>
<organism evidence="6 7">
    <name type="scientific">Glycomyces sambucus</name>
    <dbReference type="NCBI Taxonomy" id="380244"/>
    <lineage>
        <taxon>Bacteria</taxon>
        <taxon>Bacillati</taxon>
        <taxon>Actinomycetota</taxon>
        <taxon>Actinomycetes</taxon>
        <taxon>Glycomycetales</taxon>
        <taxon>Glycomycetaceae</taxon>
        <taxon>Glycomyces</taxon>
    </lineage>
</organism>
<dbReference type="PANTHER" id="PTHR30024:SF47">
    <property type="entry name" value="TAURINE-BINDING PERIPLASMIC PROTEIN"/>
    <property type="match status" value="1"/>
</dbReference>
<evidence type="ECO:0000256" key="2">
    <source>
        <dbReference type="ARBA" id="ARBA00010742"/>
    </source>
</evidence>
<dbReference type="STRING" id="380244.SAMN05216298_1571"/>
<keyword evidence="7" id="KW-1185">Reference proteome</keyword>
<evidence type="ECO:0000313" key="7">
    <source>
        <dbReference type="Proteomes" id="UP000198662"/>
    </source>
</evidence>
<dbReference type="GO" id="GO:0042597">
    <property type="term" value="C:periplasmic space"/>
    <property type="evidence" value="ECO:0007669"/>
    <property type="project" value="UniProtKB-SubCell"/>
</dbReference>
<evidence type="ECO:0000256" key="1">
    <source>
        <dbReference type="ARBA" id="ARBA00004418"/>
    </source>
</evidence>
<feature type="chain" id="PRO_5039713355" evidence="4">
    <location>
        <begin position="24"/>
        <end position="354"/>
    </location>
</feature>
<dbReference type="PANTHER" id="PTHR30024">
    <property type="entry name" value="ALIPHATIC SULFONATES-BINDING PROTEIN-RELATED"/>
    <property type="match status" value="1"/>
</dbReference>
<dbReference type="PROSITE" id="PS51318">
    <property type="entry name" value="TAT"/>
    <property type="match status" value="1"/>
</dbReference>
<comment type="subcellular location">
    <subcellularLocation>
        <location evidence="1">Periplasm</location>
    </subcellularLocation>
</comment>
<dbReference type="PROSITE" id="PS51257">
    <property type="entry name" value="PROKAR_LIPOPROTEIN"/>
    <property type="match status" value="1"/>
</dbReference>
<dbReference type="AlphaFoldDB" id="A0A1G9F4T5"/>
<dbReference type="InterPro" id="IPR015168">
    <property type="entry name" value="SsuA/THI5"/>
</dbReference>
<feature type="signal peptide" evidence="4">
    <location>
        <begin position="1"/>
        <end position="23"/>
    </location>
</feature>
<keyword evidence="3 4" id="KW-0732">Signal</keyword>
<evidence type="ECO:0000313" key="6">
    <source>
        <dbReference type="EMBL" id="SDK83396.1"/>
    </source>
</evidence>
<sequence>MPSKTTRRTLLAGAPAVAALALAACSEEDAGPLLAADADLPTAVPEGTKLVIGDPSQQLAFELSGLASLLTFEVEWANISGGPKSAEAFRAKSLDISSVADIPPIHTNWTGLPTRIVAAAGRIDPLDHPIYDLGVAPGAAVASIEDLAGKRIAYSPGQAQGALILRVLDAAGLDQDDVELVELPSTADTYSNALAGGEVDVAPIGGTQVKSYLNKYGADGATAIPHGLRDDPWVLYAPVEVLEDADKAAAIAEYVRLWGAAKLWTRANRDEWIDAWYVEHEGLSAEDGAYLFDREGEPDFPETWDETIERHQETIEVVAAGTGNEVLDAEDLYDRRFEPLVAEGIAEYGDGGAS</sequence>
<dbReference type="Proteomes" id="UP000198662">
    <property type="component" value="Unassembled WGS sequence"/>
</dbReference>
<reference evidence="7" key="1">
    <citation type="submission" date="2016-10" db="EMBL/GenBank/DDBJ databases">
        <authorList>
            <person name="Varghese N."/>
            <person name="Submissions S."/>
        </authorList>
    </citation>
    <scope>NUCLEOTIDE SEQUENCE [LARGE SCALE GENOMIC DNA]</scope>
    <source>
        <strain evidence="7">CGMCC 4.3147</strain>
    </source>
</reference>
<proteinExistence type="inferred from homology"/>
<dbReference type="OrthoDB" id="506623at2"/>
<gene>
    <name evidence="6" type="ORF">SAMN05216298_1571</name>
</gene>
<dbReference type="Gene3D" id="3.40.190.10">
    <property type="entry name" value="Periplasmic binding protein-like II"/>
    <property type="match status" value="2"/>
</dbReference>
<comment type="similarity">
    <text evidence="2">Belongs to the bacterial solute-binding protein SsuA/TauA family.</text>
</comment>
<evidence type="ECO:0000259" key="5">
    <source>
        <dbReference type="Pfam" id="PF09084"/>
    </source>
</evidence>
<dbReference type="RefSeq" id="WP_091045678.1">
    <property type="nucleotide sequence ID" value="NZ_FNGF01000002.1"/>
</dbReference>
<name>A0A1G9F4T5_9ACTN</name>
<dbReference type="SUPFAM" id="SSF53850">
    <property type="entry name" value="Periplasmic binding protein-like II"/>
    <property type="match status" value="1"/>
</dbReference>
<protein>
    <submittedName>
        <fullName evidence="6">Sulfonate transport system substrate-binding protein</fullName>
    </submittedName>
</protein>